<dbReference type="SUPFAM" id="SSF57667">
    <property type="entry name" value="beta-beta-alpha zinc fingers"/>
    <property type="match status" value="1"/>
</dbReference>
<accession>A0A183BFT5</accession>
<feature type="domain" description="C2H2-type" evidence="2">
    <location>
        <begin position="81"/>
        <end position="111"/>
    </location>
</feature>
<dbReference type="AlphaFoldDB" id="A0A183BFT5"/>
<dbReference type="PROSITE" id="PS50157">
    <property type="entry name" value="ZINC_FINGER_C2H2_2"/>
    <property type="match status" value="1"/>
</dbReference>
<sequence length="129" mass="14484">LLSECPSGTADWDRLVLAPAVRVVHNHLTRSGTGLAVHDLQYERLNTLLALCSADQVPQPCPFISETDPTVDEDLGDGPPFICTACCNRMFSRLEDWRAHRKSRSHQKRMNKLRKQALIQSVICDDADE</sequence>
<keyword evidence="1" id="KW-0479">Metal-binding</keyword>
<keyword evidence="1" id="KW-0862">Zinc</keyword>
<dbReference type="Gene3D" id="3.30.160.60">
    <property type="entry name" value="Classic Zinc Finger"/>
    <property type="match status" value="1"/>
</dbReference>
<proteinExistence type="predicted"/>
<organism evidence="3">
    <name type="scientific">Echinostoma caproni</name>
    <dbReference type="NCBI Taxonomy" id="27848"/>
    <lineage>
        <taxon>Eukaryota</taxon>
        <taxon>Metazoa</taxon>
        <taxon>Spiralia</taxon>
        <taxon>Lophotrochozoa</taxon>
        <taxon>Platyhelminthes</taxon>
        <taxon>Trematoda</taxon>
        <taxon>Digenea</taxon>
        <taxon>Plagiorchiida</taxon>
        <taxon>Echinostomata</taxon>
        <taxon>Echinostomatoidea</taxon>
        <taxon>Echinostomatidae</taxon>
        <taxon>Echinostoma</taxon>
    </lineage>
</organism>
<dbReference type="GO" id="GO:0008270">
    <property type="term" value="F:zinc ion binding"/>
    <property type="evidence" value="ECO:0007669"/>
    <property type="project" value="UniProtKB-KW"/>
</dbReference>
<name>A0A183BFT5_9TREM</name>
<evidence type="ECO:0000259" key="2">
    <source>
        <dbReference type="PROSITE" id="PS50157"/>
    </source>
</evidence>
<protein>
    <submittedName>
        <fullName evidence="3">C2H2-type domain-containing protein</fullName>
    </submittedName>
</protein>
<dbReference type="InterPro" id="IPR013087">
    <property type="entry name" value="Znf_C2H2_type"/>
</dbReference>
<dbReference type="WBParaSite" id="ECPE_0001811901-mRNA-1">
    <property type="protein sequence ID" value="ECPE_0001811901-mRNA-1"/>
    <property type="gene ID" value="ECPE_0001811901"/>
</dbReference>
<keyword evidence="1" id="KW-0863">Zinc-finger</keyword>
<dbReference type="PROSITE" id="PS00028">
    <property type="entry name" value="ZINC_FINGER_C2H2_1"/>
    <property type="match status" value="1"/>
</dbReference>
<dbReference type="InterPro" id="IPR036236">
    <property type="entry name" value="Znf_C2H2_sf"/>
</dbReference>
<evidence type="ECO:0000313" key="3">
    <source>
        <dbReference type="WBParaSite" id="ECPE_0001811901-mRNA-1"/>
    </source>
</evidence>
<reference evidence="3" key="1">
    <citation type="submission" date="2016-06" db="UniProtKB">
        <authorList>
            <consortium name="WormBaseParasite"/>
        </authorList>
    </citation>
    <scope>IDENTIFICATION</scope>
</reference>
<evidence type="ECO:0000256" key="1">
    <source>
        <dbReference type="PROSITE-ProRule" id="PRU00042"/>
    </source>
</evidence>